<feature type="binding site" evidence="3">
    <location>
        <position position="207"/>
    </location>
    <ligand>
        <name>FAD</name>
        <dbReference type="ChEBI" id="CHEBI:57692"/>
    </ligand>
</feature>
<dbReference type="GO" id="GO:0071949">
    <property type="term" value="F:FAD binding"/>
    <property type="evidence" value="ECO:0007669"/>
    <property type="project" value="TreeGrafter"/>
</dbReference>
<feature type="binding site" evidence="3">
    <location>
        <begin position="219"/>
        <end position="223"/>
    </location>
    <ligand>
        <name>FAD</name>
        <dbReference type="ChEBI" id="CHEBI:57692"/>
    </ligand>
</feature>
<dbReference type="InterPro" id="IPR036155">
    <property type="entry name" value="Crypto/Photolyase_N_sf"/>
</dbReference>
<keyword evidence="1 3" id="KW-0285">Flavoprotein</keyword>
<feature type="domain" description="Photolyase/cryptochrome alpha/beta" evidence="5">
    <location>
        <begin position="1"/>
        <end position="123"/>
    </location>
</feature>
<reference evidence="6 7" key="1">
    <citation type="submission" date="2018-05" db="EMBL/GenBank/DDBJ databases">
        <title>Nocardioides silvaticus genome.</title>
        <authorList>
            <person name="Li C."/>
            <person name="Wang G."/>
        </authorList>
    </citation>
    <scope>NUCLEOTIDE SEQUENCE [LARGE SCALE GENOMIC DNA]</scope>
    <source>
        <strain evidence="6 7">CCTCC AB 2018079</strain>
    </source>
</reference>
<keyword evidence="7" id="KW-1185">Reference proteome</keyword>
<feature type="binding site" evidence="3">
    <location>
        <position position="253"/>
    </location>
    <ligand>
        <name>FAD</name>
        <dbReference type="ChEBI" id="CHEBI:57692"/>
    </ligand>
</feature>
<dbReference type="InterPro" id="IPR014729">
    <property type="entry name" value="Rossmann-like_a/b/a_fold"/>
</dbReference>
<dbReference type="Gene3D" id="3.40.50.620">
    <property type="entry name" value="HUPs"/>
    <property type="match status" value="1"/>
</dbReference>
<dbReference type="GO" id="GO:0003904">
    <property type="term" value="F:deoxyribodipyrimidine photo-lyase activity"/>
    <property type="evidence" value="ECO:0007669"/>
    <property type="project" value="TreeGrafter"/>
</dbReference>
<evidence type="ECO:0000256" key="4">
    <source>
        <dbReference type="RuleBase" id="RU004182"/>
    </source>
</evidence>
<dbReference type="SUPFAM" id="SSF52425">
    <property type="entry name" value="Cryptochrome/photolyase, N-terminal domain"/>
    <property type="match status" value="1"/>
</dbReference>
<dbReference type="PRINTS" id="PR00147">
    <property type="entry name" value="DNAPHOTLYASE"/>
</dbReference>
<evidence type="ECO:0000259" key="5">
    <source>
        <dbReference type="PROSITE" id="PS51645"/>
    </source>
</evidence>
<dbReference type="Gene3D" id="1.25.40.80">
    <property type="match status" value="1"/>
</dbReference>
<name>A0A316TIG2_9ACTN</name>
<dbReference type="OrthoDB" id="9772484at2"/>
<dbReference type="Gene3D" id="1.10.579.10">
    <property type="entry name" value="DNA Cyclobutane Dipyrimidine Photolyase, subunit A, domain 3"/>
    <property type="match status" value="1"/>
</dbReference>
<dbReference type="AlphaFoldDB" id="A0A316TIG2"/>
<dbReference type="RefSeq" id="WP_109691707.1">
    <property type="nucleotide sequence ID" value="NZ_QGDD01000001.1"/>
</dbReference>
<feature type="binding site" evidence="3">
    <location>
        <begin position="256"/>
        <end position="263"/>
    </location>
    <ligand>
        <name>FAD</name>
        <dbReference type="ChEBI" id="CHEBI:57692"/>
    </ligand>
</feature>
<gene>
    <name evidence="6" type="ORF">DJ010_00660</name>
</gene>
<sequence>MTSILWLRRDLRLGDHPALHAAAEEGAVLPLFVRDPALANAGDARRSRLEASLAALDAATDGVLVVRSGDPAEVVASVAAEAGATSVHVTGEFTPYAVRRDRRVADRLREADVPMASSGTPYAVRPGSVVNKSEAPYQVFTPYSRVWRDQAIEPPLDRPRGLRWRRTVDSEGLDTALVERGRSFGPVGEDAALDRWRVFADGALDDYDSRRDRPDLDGTSRLSVHLKHGEIHPRTLLADLTNGRRRSQGARTFVTELAWREFYADVLWHRPESAWRDLRDGLAGMRYDEGPDVEELVEAWRQGRTGYPFVDAGMRQLLEIGWMHNRVRMVTASFLVKDLHVWWPVGARHFLDHLADGDLASNNHGWQWVAGTGTDAAPYFRVFNPVTQGKKFDPDGDYVRRWVPELAHLPGVKVHEPWRHDGGYDHGYPRPVVEHDEERKVALERYEKASRST</sequence>
<evidence type="ECO:0000313" key="6">
    <source>
        <dbReference type="EMBL" id="PWN04200.1"/>
    </source>
</evidence>
<dbReference type="InterPro" id="IPR006050">
    <property type="entry name" value="DNA_photolyase_N"/>
</dbReference>
<dbReference type="SUPFAM" id="SSF48173">
    <property type="entry name" value="Cryptochrome/photolyase FAD-binding domain"/>
    <property type="match status" value="1"/>
</dbReference>
<comment type="caution">
    <text evidence="6">The sequence shown here is derived from an EMBL/GenBank/DDBJ whole genome shotgun (WGS) entry which is preliminary data.</text>
</comment>
<dbReference type="PANTHER" id="PTHR11455">
    <property type="entry name" value="CRYPTOCHROME"/>
    <property type="match status" value="1"/>
</dbReference>
<dbReference type="InterPro" id="IPR005101">
    <property type="entry name" value="Cryptochr/Photolyase_FAD-bd"/>
</dbReference>
<dbReference type="Pfam" id="PF00875">
    <property type="entry name" value="DNA_photolyase"/>
    <property type="match status" value="1"/>
</dbReference>
<dbReference type="Proteomes" id="UP000245507">
    <property type="component" value="Unassembled WGS sequence"/>
</dbReference>
<accession>A0A316TIG2</accession>
<dbReference type="EMBL" id="QGDD01000001">
    <property type="protein sequence ID" value="PWN04200.1"/>
    <property type="molecule type" value="Genomic_DNA"/>
</dbReference>
<organism evidence="6 7">
    <name type="scientific">Nocardioides silvaticus</name>
    <dbReference type="NCBI Taxonomy" id="2201891"/>
    <lineage>
        <taxon>Bacteria</taxon>
        <taxon>Bacillati</taxon>
        <taxon>Actinomycetota</taxon>
        <taxon>Actinomycetes</taxon>
        <taxon>Propionibacteriales</taxon>
        <taxon>Nocardioidaceae</taxon>
        <taxon>Nocardioides</taxon>
    </lineage>
</organism>
<proteinExistence type="inferred from homology"/>
<dbReference type="InterPro" id="IPR036134">
    <property type="entry name" value="Crypto/Photolyase_FAD-like_sf"/>
</dbReference>
<dbReference type="GO" id="GO:0003677">
    <property type="term" value="F:DNA binding"/>
    <property type="evidence" value="ECO:0007669"/>
    <property type="project" value="TreeGrafter"/>
</dbReference>
<protein>
    <submittedName>
        <fullName evidence="6">Deoxyribodipyrimidine photolyase</fullName>
    </submittedName>
</protein>
<dbReference type="Pfam" id="PF03441">
    <property type="entry name" value="FAD_binding_7"/>
    <property type="match status" value="1"/>
</dbReference>
<evidence type="ECO:0000256" key="2">
    <source>
        <dbReference type="ARBA" id="ARBA00022827"/>
    </source>
</evidence>
<dbReference type="PANTHER" id="PTHR11455:SF9">
    <property type="entry name" value="CRYPTOCHROME CIRCADIAN CLOCK 5 ISOFORM X1"/>
    <property type="match status" value="1"/>
</dbReference>
<comment type="similarity">
    <text evidence="4">Belongs to the DNA photolyase family.</text>
</comment>
<keyword evidence="2 3" id="KW-0274">FAD</keyword>
<comment type="cofactor">
    <cofactor evidence="3">
        <name>FAD</name>
        <dbReference type="ChEBI" id="CHEBI:57692"/>
    </cofactor>
    <text evidence="3">Binds 1 FAD per subunit.</text>
</comment>
<keyword evidence="4" id="KW-0157">Chromophore</keyword>
<dbReference type="PROSITE" id="PS51645">
    <property type="entry name" value="PHR_CRY_ALPHA_BETA"/>
    <property type="match status" value="1"/>
</dbReference>
<evidence type="ECO:0000256" key="3">
    <source>
        <dbReference type="PIRSR" id="PIRSR602081-1"/>
    </source>
</evidence>
<evidence type="ECO:0000256" key="1">
    <source>
        <dbReference type="ARBA" id="ARBA00022630"/>
    </source>
</evidence>
<dbReference type="GO" id="GO:0009416">
    <property type="term" value="P:response to light stimulus"/>
    <property type="evidence" value="ECO:0007669"/>
    <property type="project" value="TreeGrafter"/>
</dbReference>
<feature type="binding site" evidence="3">
    <location>
        <begin position="356"/>
        <end position="358"/>
    </location>
    <ligand>
        <name>FAD</name>
        <dbReference type="ChEBI" id="CHEBI:57692"/>
    </ligand>
</feature>
<evidence type="ECO:0000313" key="7">
    <source>
        <dbReference type="Proteomes" id="UP000245507"/>
    </source>
</evidence>
<dbReference type="InterPro" id="IPR002081">
    <property type="entry name" value="Cryptochrome/DNA_photolyase_1"/>
</dbReference>
<keyword evidence="6" id="KW-0456">Lyase</keyword>